<gene>
    <name evidence="1" type="ORF">KQX54_002214</name>
</gene>
<proteinExistence type="predicted"/>
<comment type="caution">
    <text evidence="1">The sequence shown here is derived from an EMBL/GenBank/DDBJ whole genome shotgun (WGS) entry which is preliminary data.</text>
</comment>
<dbReference type="AlphaFoldDB" id="A0AAV7HY42"/>
<keyword evidence="2" id="KW-1185">Reference proteome</keyword>
<organism evidence="1 2">
    <name type="scientific">Cotesia glomerata</name>
    <name type="common">Lepidopteran parasitic wasp</name>
    <name type="synonym">Apanteles glomeratus</name>
    <dbReference type="NCBI Taxonomy" id="32391"/>
    <lineage>
        <taxon>Eukaryota</taxon>
        <taxon>Metazoa</taxon>
        <taxon>Ecdysozoa</taxon>
        <taxon>Arthropoda</taxon>
        <taxon>Hexapoda</taxon>
        <taxon>Insecta</taxon>
        <taxon>Pterygota</taxon>
        <taxon>Neoptera</taxon>
        <taxon>Endopterygota</taxon>
        <taxon>Hymenoptera</taxon>
        <taxon>Apocrita</taxon>
        <taxon>Ichneumonoidea</taxon>
        <taxon>Braconidae</taxon>
        <taxon>Microgastrinae</taxon>
        <taxon>Cotesia</taxon>
    </lineage>
</organism>
<dbReference type="Proteomes" id="UP000826195">
    <property type="component" value="Unassembled WGS sequence"/>
</dbReference>
<protein>
    <submittedName>
        <fullName evidence="1">Uncharacterized protein</fullName>
    </submittedName>
</protein>
<dbReference type="EMBL" id="JAHXZJ010002610">
    <property type="protein sequence ID" value="KAH0537968.1"/>
    <property type="molecule type" value="Genomic_DNA"/>
</dbReference>
<name>A0AAV7HY42_COTGL</name>
<evidence type="ECO:0000313" key="1">
    <source>
        <dbReference type="EMBL" id="KAH0537968.1"/>
    </source>
</evidence>
<accession>A0AAV7HY42</accession>
<sequence>MDFMKEFDSKKYIGDSKEIENDFTRIGSESDDHKKIYIGLDHWMEKEMDKTAMESRRATMFINTMTVYIFGTDTLIKSTVTGNTSRRSKDIKDDVEKPLKLPQDGITILRGKKAFQ</sequence>
<evidence type="ECO:0000313" key="2">
    <source>
        <dbReference type="Proteomes" id="UP000826195"/>
    </source>
</evidence>
<reference evidence="1 2" key="1">
    <citation type="journal article" date="2021" name="J. Hered.">
        <title>A chromosome-level genome assembly of the parasitoid wasp, Cotesia glomerata (Hymenoptera: Braconidae).</title>
        <authorList>
            <person name="Pinto B.J."/>
            <person name="Weis J.J."/>
            <person name="Gamble T."/>
            <person name="Ode P.J."/>
            <person name="Paul R."/>
            <person name="Zaspel J.M."/>
        </authorList>
    </citation>
    <scope>NUCLEOTIDE SEQUENCE [LARGE SCALE GENOMIC DNA]</scope>
    <source>
        <strain evidence="1">CgM1</strain>
    </source>
</reference>